<accession>B9L3U8</accession>
<dbReference type="AlphaFoldDB" id="B9L3U8"/>
<evidence type="ECO:0008006" key="4">
    <source>
        <dbReference type="Google" id="ProtNLM"/>
    </source>
</evidence>
<dbReference type="HOGENOM" id="CLU_1184593_0_0_0"/>
<evidence type="ECO:0000313" key="3">
    <source>
        <dbReference type="Proteomes" id="UP000000447"/>
    </source>
</evidence>
<feature type="compositionally biased region" description="Basic and acidic residues" evidence="1">
    <location>
        <begin position="142"/>
        <end position="152"/>
    </location>
</feature>
<dbReference type="EMBL" id="CP001276">
    <property type="protein sequence ID" value="ACM06603.1"/>
    <property type="molecule type" value="Genomic_DNA"/>
</dbReference>
<keyword evidence="2" id="KW-0614">Plasmid</keyword>
<protein>
    <recommendedName>
        <fullName evidence="4">Peptidase M48 domain-containing protein</fullName>
    </recommendedName>
</protein>
<proteinExistence type="predicted"/>
<organism evidence="2 3">
    <name type="scientific">Thermomicrobium roseum (strain ATCC 27502 / DSM 5159 / P-2)</name>
    <dbReference type="NCBI Taxonomy" id="309801"/>
    <lineage>
        <taxon>Bacteria</taxon>
        <taxon>Pseudomonadati</taxon>
        <taxon>Thermomicrobiota</taxon>
        <taxon>Thermomicrobia</taxon>
        <taxon>Thermomicrobiales</taxon>
        <taxon>Thermomicrobiaceae</taxon>
        <taxon>Thermomicrobium</taxon>
    </lineage>
</organism>
<gene>
    <name evidence="2" type="ordered locus">trd_A0462</name>
</gene>
<evidence type="ECO:0000313" key="2">
    <source>
        <dbReference type="EMBL" id="ACM06603.1"/>
    </source>
</evidence>
<dbReference type="RefSeq" id="WP_012642590.1">
    <property type="nucleotide sequence ID" value="NC_011961.1"/>
</dbReference>
<feature type="region of interest" description="Disordered" evidence="1">
    <location>
        <begin position="140"/>
        <end position="234"/>
    </location>
</feature>
<feature type="compositionally biased region" description="Low complexity" evidence="1">
    <location>
        <begin position="206"/>
        <end position="220"/>
    </location>
</feature>
<sequence length="234" mass="24755">MARVITADAAGAQVAGGLALGTALLEVAGTVYAWSVSRARLSQEPNDPPSAGQAVAWLTANRLDAPVPPDRHAADHLPHPIDSHPPLVQRLERLGTTIELAWRAALTPNRPSASLLPQAAEIDRRLTDRISELAHLIRSKARTSDQKSENDRSASVARAGQAGLPAPQHGAPHANPISRRDTEGTLAFSSNRGGESPRNERCCAGSPRSRPRPLVLPLPLAMIRSAQPGTRASA</sequence>
<reference evidence="2 3" key="1">
    <citation type="journal article" date="2009" name="PLoS ONE">
        <title>Complete genome sequence of the aerobic CO-oxidizing thermophile Thermomicrobium roseum.</title>
        <authorList>
            <person name="Wu D."/>
            <person name="Raymond J."/>
            <person name="Wu M."/>
            <person name="Chatterji S."/>
            <person name="Ren Q."/>
            <person name="Graham J.E."/>
            <person name="Bryant D.A."/>
            <person name="Robb F."/>
            <person name="Colman A."/>
            <person name="Tallon L.J."/>
            <person name="Badger J.H."/>
            <person name="Madupu R."/>
            <person name="Ward N.L."/>
            <person name="Eisen J.A."/>
        </authorList>
    </citation>
    <scope>NUCLEOTIDE SEQUENCE [LARGE SCALE GENOMIC DNA]</scope>
    <source>
        <strain evidence="3">ATCC 27502 / DSM 5159 / P-2</strain>
        <plasmid evidence="2">unnamed</plasmid>
    </source>
</reference>
<geneLocation type="plasmid" evidence="3">
    <name>Tros</name>
</geneLocation>
<dbReference type="OrthoDB" id="5295941at2"/>
<name>B9L3U8_THERP</name>
<evidence type="ECO:0000256" key="1">
    <source>
        <dbReference type="SAM" id="MobiDB-lite"/>
    </source>
</evidence>
<dbReference type="eggNOG" id="COG0501">
    <property type="taxonomic scope" value="Bacteria"/>
</dbReference>
<keyword evidence="3" id="KW-1185">Reference proteome</keyword>
<dbReference type="Proteomes" id="UP000000447">
    <property type="component" value="Plasmid unnamed"/>
</dbReference>
<dbReference type="KEGG" id="tro:trd_A0462"/>